<dbReference type="InterPro" id="IPR012910">
    <property type="entry name" value="Plug_dom"/>
</dbReference>
<dbReference type="InterPro" id="IPR036942">
    <property type="entry name" value="Beta-barrel_TonB_sf"/>
</dbReference>
<dbReference type="NCBIfam" id="TIGR04057">
    <property type="entry name" value="SusC_RagA_signa"/>
    <property type="match status" value="1"/>
</dbReference>
<dbReference type="SUPFAM" id="SSF56935">
    <property type="entry name" value="Porins"/>
    <property type="match status" value="1"/>
</dbReference>
<name>A0A7D4TL50_9SPHI</name>
<sequence length="1168" mass="129121">MNLKLTTALLILTILRVSANTFAQQVTLKKDNISLSQLFKEIRKQTGYNFLLSAENIDRAGRVSVDFKNAQLNEILDKVLQGRSLNYTIEKKTILISAAPKSFLDELIDYFRQINVHGKVVDETGQPMPGASIKLKLGTQVTVANATGEFFIANVDDKDSVTITFTGYQPLRLPAKAEMGTLSMRPVTEALKEVTVSTGYQSLLKERAPGSFVQVTQEVLANRPVSNLSTALQGMVAGMQGKENADGSVSFLIRGSSSIYAERAPLVVVDGFPLNKNDFSAINPNDIESVTVLKDAAAASIWGARAANGVVVVVTKKAKNGKAGLNIDASVFTRISKLTDLNQLIPNATSAEQVAYEKMAFTNRWVFNEYAGSFPSDLGKPLTLAQELLYANKNGKLSTAAMNASLDSLSKINNQSQISDLLLRRAVLSQYNVSFSQATDRSRSYASLLFEDNKTRYQGTGYNRYAMNFNNEYKLAKYLTFNFGLYLQYNKQSNSGANVGELQTLSPYETLLNPNGSYSVNLNTYNREVLSSLPLNNFPYSDLSYNLLRETRGRKWGYQDYTARIQTGFNIKIIPGLTFDTKIQYERGKTETDNYYTDDTFYARSMVDQNTEYTAATKTVGRQFLPKGGIDQSNNNNVTNYVFRNQLNFVKDLGAKHNINAIAGMEVSQFRTDARSNPWLYGYYPDKLQSTVPPYGYGSSVDQFVGITGTATTLSGGTTGLTYNLDRYVSYYANASYTYDRKYTLSGSIRNDASNFITKIPSLRWEPLWSVGGLWNIKEENFAQNINWVDRLSLRLTHGRNGNVEKSTSTNTLLAVSTSPSTTTGTITASISDNGNPTLRWEKTTTTNLGIDYVLFKGKLSGKIDLYNRIGTDITGTIALPAATGTTSQRFNNAGITNRGIEVELGTQVKIPGTPVTYNTSFNYAYNKNVVNNLYYPALYAYQMVDIPNAVVQGRPINPVYSFTYNGTIAGVPQVLGPNGASTTMNSAALLNTGLGLQFLNYEGTATPPHTAGWYSTFGYKNFNVSVLFIGKFGGVYRNNTFNYASASVGSFKTVVNNYISDVYAGRTDIPPFANANETQLYLWDRYVPYLSGLVESSSYIECKEVMLNYNLPQSVLSKVKMRNVKVFAELRDLGLIWAANKKGYNPDWLPGTDRPLATYTFGVNIGF</sequence>
<comment type="similarity">
    <text evidence="7">Belongs to the TonB-dependent receptor family.</text>
</comment>
<dbReference type="SMART" id="SM00965">
    <property type="entry name" value="STN"/>
    <property type="match status" value="1"/>
</dbReference>
<organism evidence="10 11">
    <name type="scientific">Mucilaginibacter mali</name>
    <dbReference type="NCBI Taxonomy" id="2740462"/>
    <lineage>
        <taxon>Bacteria</taxon>
        <taxon>Pseudomonadati</taxon>
        <taxon>Bacteroidota</taxon>
        <taxon>Sphingobacteriia</taxon>
        <taxon>Sphingobacteriales</taxon>
        <taxon>Sphingobacteriaceae</taxon>
        <taxon>Mucilaginibacter</taxon>
    </lineage>
</organism>
<dbReference type="Pfam" id="PF13715">
    <property type="entry name" value="CarbopepD_reg_2"/>
    <property type="match status" value="1"/>
</dbReference>
<reference evidence="10 11" key="1">
    <citation type="submission" date="2020-05" db="EMBL/GenBank/DDBJ databases">
        <title>Mucilaginibacter mali sp. nov.</title>
        <authorList>
            <person name="Kim H.S."/>
            <person name="Lee K.C."/>
            <person name="Suh M.K."/>
            <person name="Kim J.-S."/>
            <person name="Han K.-I."/>
            <person name="Eom M.K."/>
            <person name="Shin Y.K."/>
            <person name="Lee J.-S."/>
        </authorList>
    </citation>
    <scope>NUCLEOTIDE SEQUENCE [LARGE SCALE GENOMIC DNA]</scope>
    <source>
        <strain evidence="10 11">G2-14</strain>
    </source>
</reference>
<keyword evidence="11" id="KW-1185">Reference proteome</keyword>
<dbReference type="InterPro" id="IPR039426">
    <property type="entry name" value="TonB-dep_rcpt-like"/>
</dbReference>
<dbReference type="NCBIfam" id="TIGR04056">
    <property type="entry name" value="OMP_RagA_SusC"/>
    <property type="match status" value="1"/>
</dbReference>
<evidence type="ECO:0000256" key="7">
    <source>
        <dbReference type="PROSITE-ProRule" id="PRU01360"/>
    </source>
</evidence>
<keyword evidence="4 7" id="KW-0812">Transmembrane</keyword>
<dbReference type="EMBL" id="CP054139">
    <property type="protein sequence ID" value="QKJ29193.1"/>
    <property type="molecule type" value="Genomic_DNA"/>
</dbReference>
<feature type="chain" id="PRO_5028937024" evidence="8">
    <location>
        <begin position="24"/>
        <end position="1168"/>
    </location>
</feature>
<dbReference type="Pfam" id="PF07715">
    <property type="entry name" value="Plug"/>
    <property type="match status" value="1"/>
</dbReference>
<feature type="signal peptide" evidence="8">
    <location>
        <begin position="1"/>
        <end position="23"/>
    </location>
</feature>
<proteinExistence type="inferred from homology"/>
<gene>
    <name evidence="10" type="ORF">HQ865_05310</name>
</gene>
<evidence type="ECO:0000256" key="2">
    <source>
        <dbReference type="ARBA" id="ARBA00022448"/>
    </source>
</evidence>
<dbReference type="PROSITE" id="PS52016">
    <property type="entry name" value="TONB_DEPENDENT_REC_3"/>
    <property type="match status" value="1"/>
</dbReference>
<protein>
    <submittedName>
        <fullName evidence="10">SusC/RagA family TonB-linked outer membrane protein</fullName>
    </submittedName>
</protein>
<evidence type="ECO:0000256" key="5">
    <source>
        <dbReference type="ARBA" id="ARBA00023136"/>
    </source>
</evidence>
<keyword evidence="6 7" id="KW-0998">Cell outer membrane</keyword>
<dbReference type="InterPro" id="IPR023997">
    <property type="entry name" value="TonB-dep_OMP_SusC/RagA_CS"/>
</dbReference>
<keyword evidence="3 7" id="KW-1134">Transmembrane beta strand</keyword>
<dbReference type="AlphaFoldDB" id="A0A7D4TL50"/>
<evidence type="ECO:0000259" key="9">
    <source>
        <dbReference type="SMART" id="SM00965"/>
    </source>
</evidence>
<dbReference type="InterPro" id="IPR023996">
    <property type="entry name" value="TonB-dep_OMP_SusC/RagA"/>
</dbReference>
<dbReference type="RefSeq" id="WP_173413888.1">
    <property type="nucleotide sequence ID" value="NZ_CP054139.1"/>
</dbReference>
<accession>A0A7D4TL50</accession>
<keyword evidence="5 7" id="KW-0472">Membrane</keyword>
<dbReference type="Proteomes" id="UP000505355">
    <property type="component" value="Chromosome"/>
</dbReference>
<dbReference type="InterPro" id="IPR008969">
    <property type="entry name" value="CarboxyPept-like_regulatory"/>
</dbReference>
<dbReference type="Gene3D" id="2.40.170.20">
    <property type="entry name" value="TonB-dependent receptor, beta-barrel domain"/>
    <property type="match status" value="1"/>
</dbReference>
<evidence type="ECO:0000256" key="1">
    <source>
        <dbReference type="ARBA" id="ARBA00004571"/>
    </source>
</evidence>
<evidence type="ECO:0000313" key="10">
    <source>
        <dbReference type="EMBL" id="QKJ29193.1"/>
    </source>
</evidence>
<evidence type="ECO:0000256" key="8">
    <source>
        <dbReference type="SAM" id="SignalP"/>
    </source>
</evidence>
<evidence type="ECO:0000256" key="4">
    <source>
        <dbReference type="ARBA" id="ARBA00022692"/>
    </source>
</evidence>
<feature type="domain" description="Secretin/TonB short N-terminal" evidence="9">
    <location>
        <begin position="48"/>
        <end position="99"/>
    </location>
</feature>
<dbReference type="Gene3D" id="2.60.40.1120">
    <property type="entry name" value="Carboxypeptidase-like, regulatory domain"/>
    <property type="match status" value="1"/>
</dbReference>
<dbReference type="KEGG" id="mmab:HQ865_05310"/>
<evidence type="ECO:0000256" key="6">
    <source>
        <dbReference type="ARBA" id="ARBA00023237"/>
    </source>
</evidence>
<keyword evidence="2 7" id="KW-0813">Transport</keyword>
<dbReference type="GO" id="GO:0009279">
    <property type="term" value="C:cell outer membrane"/>
    <property type="evidence" value="ECO:0007669"/>
    <property type="project" value="UniProtKB-SubCell"/>
</dbReference>
<dbReference type="Gene3D" id="2.170.130.10">
    <property type="entry name" value="TonB-dependent receptor, plug domain"/>
    <property type="match status" value="1"/>
</dbReference>
<dbReference type="Pfam" id="PF07660">
    <property type="entry name" value="STN"/>
    <property type="match status" value="1"/>
</dbReference>
<dbReference type="SUPFAM" id="SSF49464">
    <property type="entry name" value="Carboxypeptidase regulatory domain-like"/>
    <property type="match status" value="1"/>
</dbReference>
<comment type="subcellular location">
    <subcellularLocation>
        <location evidence="1 7">Cell outer membrane</location>
        <topology evidence="1 7">Multi-pass membrane protein</topology>
    </subcellularLocation>
</comment>
<dbReference type="InterPro" id="IPR011662">
    <property type="entry name" value="Secretin/TonB_short_N"/>
</dbReference>
<dbReference type="InterPro" id="IPR037066">
    <property type="entry name" value="Plug_dom_sf"/>
</dbReference>
<evidence type="ECO:0000256" key="3">
    <source>
        <dbReference type="ARBA" id="ARBA00022452"/>
    </source>
</evidence>
<evidence type="ECO:0000313" key="11">
    <source>
        <dbReference type="Proteomes" id="UP000505355"/>
    </source>
</evidence>
<keyword evidence="8" id="KW-0732">Signal</keyword>